<sequence length="336" mass="37527">MYGLFYFVDGSVIVDNTSIIQDAYRNVDITVKRKEDLQSKHGWIEVILPARRRQDPKPVAAKLLFLSGNYNDLVEKRIAFLQGEDLWSSFGESSKTICQEKRVMKQGMTSGSQMAKMGEELKRDLKRQRTTLLESDSDETCCDLFDPPKKRKSVVVNSDDEEDGIPQESQRPGAVPAVFVEMDEETAQALKELPELVSSLKAVINKMADSSISSSQSDSPRTSSDTGSEDMISLGTSSVQVAKRLYQRLSGRRMSLFTQELATLVFGRETLAKATLTGKGKKGELKEQLDPEKTNAIIDAVRERFPNTEVPEIRALLRRKCNNESSKAISTCNNQS</sequence>
<dbReference type="SMART" id="SM01025">
    <property type="entry name" value="BEN"/>
    <property type="match status" value="1"/>
</dbReference>
<dbReference type="EMBL" id="JADWDJ010000022">
    <property type="protein sequence ID" value="KAG5262287.1"/>
    <property type="molecule type" value="Genomic_DNA"/>
</dbReference>
<dbReference type="Pfam" id="PF10523">
    <property type="entry name" value="BEN"/>
    <property type="match status" value="1"/>
</dbReference>
<feature type="region of interest" description="Disordered" evidence="1">
    <location>
        <begin position="209"/>
        <end position="231"/>
    </location>
</feature>
<dbReference type="Proteomes" id="UP000823561">
    <property type="component" value="Chromosome 22"/>
</dbReference>
<evidence type="ECO:0000313" key="4">
    <source>
        <dbReference type="Proteomes" id="UP000823561"/>
    </source>
</evidence>
<reference evidence="3" key="1">
    <citation type="submission" date="2020-10" db="EMBL/GenBank/DDBJ databases">
        <title>Chromosome-scale genome assembly of the Allis shad, Alosa alosa.</title>
        <authorList>
            <person name="Margot Z."/>
            <person name="Christophe K."/>
            <person name="Cabau C."/>
            <person name="Louis A."/>
            <person name="Berthelot C."/>
            <person name="Parey E."/>
            <person name="Roest Crollius H."/>
            <person name="Montfort J."/>
            <person name="Robinson-Rechavi M."/>
            <person name="Bucao C."/>
            <person name="Bouchez O."/>
            <person name="Gislard M."/>
            <person name="Lluch J."/>
            <person name="Milhes M."/>
            <person name="Lampietro C."/>
            <person name="Lopez Roques C."/>
            <person name="Donnadieu C."/>
            <person name="Braasch I."/>
            <person name="Desvignes T."/>
            <person name="Postlethwait J."/>
            <person name="Bobe J."/>
            <person name="Guiguen Y."/>
        </authorList>
    </citation>
    <scope>NUCLEOTIDE SEQUENCE</scope>
    <source>
        <strain evidence="3">M-15738</strain>
        <tissue evidence="3">Blood</tissue>
    </source>
</reference>
<feature type="domain" description="BEN" evidence="2">
    <location>
        <begin position="216"/>
        <end position="328"/>
    </location>
</feature>
<proteinExistence type="predicted"/>
<dbReference type="Gene3D" id="1.10.10.2590">
    <property type="entry name" value="BEN domain"/>
    <property type="match status" value="1"/>
</dbReference>
<comment type="caution">
    <text evidence="3">The sequence shown here is derived from an EMBL/GenBank/DDBJ whole genome shotgun (WGS) entry which is preliminary data.</text>
</comment>
<dbReference type="InterPro" id="IPR018379">
    <property type="entry name" value="BEN_domain"/>
</dbReference>
<gene>
    <name evidence="3" type="ORF">AALO_G00273510</name>
</gene>
<name>A0AAV6FM42_9TELE</name>
<accession>A0AAV6FM42</accession>
<evidence type="ECO:0000313" key="3">
    <source>
        <dbReference type="EMBL" id="KAG5262287.1"/>
    </source>
</evidence>
<keyword evidence="4" id="KW-1185">Reference proteome</keyword>
<dbReference type="GO" id="GO:0003677">
    <property type="term" value="F:DNA binding"/>
    <property type="evidence" value="ECO:0007669"/>
    <property type="project" value="InterPro"/>
</dbReference>
<evidence type="ECO:0000256" key="1">
    <source>
        <dbReference type="SAM" id="MobiDB-lite"/>
    </source>
</evidence>
<feature type="compositionally biased region" description="Low complexity" evidence="1">
    <location>
        <begin position="209"/>
        <end position="225"/>
    </location>
</feature>
<protein>
    <recommendedName>
        <fullName evidence="2">BEN domain-containing protein</fullName>
    </recommendedName>
</protein>
<evidence type="ECO:0000259" key="2">
    <source>
        <dbReference type="PROSITE" id="PS51457"/>
    </source>
</evidence>
<dbReference type="PROSITE" id="PS51457">
    <property type="entry name" value="BEN"/>
    <property type="match status" value="1"/>
</dbReference>
<dbReference type="AlphaFoldDB" id="A0AAV6FM42"/>
<organism evidence="3 4">
    <name type="scientific">Alosa alosa</name>
    <name type="common">allis shad</name>
    <dbReference type="NCBI Taxonomy" id="278164"/>
    <lineage>
        <taxon>Eukaryota</taxon>
        <taxon>Metazoa</taxon>
        <taxon>Chordata</taxon>
        <taxon>Craniata</taxon>
        <taxon>Vertebrata</taxon>
        <taxon>Euteleostomi</taxon>
        <taxon>Actinopterygii</taxon>
        <taxon>Neopterygii</taxon>
        <taxon>Teleostei</taxon>
        <taxon>Clupei</taxon>
        <taxon>Clupeiformes</taxon>
        <taxon>Clupeoidei</taxon>
        <taxon>Clupeidae</taxon>
        <taxon>Alosa</taxon>
    </lineage>
</organism>